<protein>
    <submittedName>
        <fullName evidence="1">Uncharacterized protein</fullName>
    </submittedName>
</protein>
<keyword evidence="2" id="KW-1185">Reference proteome</keyword>
<dbReference type="AlphaFoldDB" id="A0A085A7G0"/>
<evidence type="ECO:0000313" key="1">
    <source>
        <dbReference type="EMBL" id="KFC06155.1"/>
    </source>
</evidence>
<gene>
    <name evidence="1" type="ORF">GTGU_02674</name>
</gene>
<dbReference type="EMBL" id="JMTB01000085">
    <property type="protein sequence ID" value="KFC06155.1"/>
    <property type="molecule type" value="Genomic_DNA"/>
</dbReference>
<dbReference type="RefSeq" id="WP_084222788.1">
    <property type="nucleotide sequence ID" value="NZ_JMTB01000085.1"/>
</dbReference>
<evidence type="ECO:0000313" key="2">
    <source>
        <dbReference type="Proteomes" id="UP000028630"/>
    </source>
</evidence>
<sequence length="78" mass="8802">MAVFWIVAAEELSMRKATAWFNISTETVVRHLVNVYKDAGEKGLLSIKQDRSKDMTKPKNQLPLSVATYSTQSTLHYG</sequence>
<organism evidence="1 2">
    <name type="scientific">Trabulsiella guamensis ATCC 49490</name>
    <dbReference type="NCBI Taxonomy" id="1005994"/>
    <lineage>
        <taxon>Bacteria</taxon>
        <taxon>Pseudomonadati</taxon>
        <taxon>Pseudomonadota</taxon>
        <taxon>Gammaproteobacteria</taxon>
        <taxon>Enterobacterales</taxon>
        <taxon>Enterobacteriaceae</taxon>
        <taxon>Trabulsiella</taxon>
    </lineage>
</organism>
<proteinExistence type="predicted"/>
<reference evidence="2" key="1">
    <citation type="submission" date="2014-05" db="EMBL/GenBank/DDBJ databases">
        <title>ATOL: Assembling a taxonomically balanced genome-scale reconstruction of the evolutionary history of the Enterobacteriaceae.</title>
        <authorList>
            <person name="Plunkett G. III"/>
            <person name="Neeno-Eckwall E.C."/>
            <person name="Glasner J.D."/>
            <person name="Perna N.T."/>
        </authorList>
    </citation>
    <scope>NUCLEOTIDE SEQUENCE [LARGE SCALE GENOMIC DNA]</scope>
    <source>
        <strain evidence="2">ATCC 49490</strain>
    </source>
</reference>
<dbReference type="Proteomes" id="UP000028630">
    <property type="component" value="Unassembled WGS sequence"/>
</dbReference>
<name>A0A085A7G0_9ENTR</name>
<comment type="caution">
    <text evidence="1">The sequence shown here is derived from an EMBL/GenBank/DDBJ whole genome shotgun (WGS) entry which is preliminary data.</text>
</comment>
<accession>A0A085A7G0</accession>
<dbReference type="OrthoDB" id="9810995at2"/>